<dbReference type="HAMAP" id="MF_01274">
    <property type="entry name" value="Pantothen_kinase_3"/>
    <property type="match status" value="1"/>
</dbReference>
<feature type="binding site" evidence="16">
    <location>
        <position position="121"/>
    </location>
    <ligand>
        <name>ATP</name>
        <dbReference type="ChEBI" id="CHEBI:30616"/>
    </ligand>
</feature>
<dbReference type="PANTHER" id="PTHR34265:SF1">
    <property type="entry name" value="TYPE III PANTOTHENATE KINASE"/>
    <property type="match status" value="1"/>
</dbReference>
<evidence type="ECO:0000256" key="3">
    <source>
        <dbReference type="ARBA" id="ARBA00004496"/>
    </source>
</evidence>
<dbReference type="CDD" id="cd24015">
    <property type="entry name" value="ASKHA_NBD_PanK-III"/>
    <property type="match status" value="1"/>
</dbReference>
<evidence type="ECO:0000256" key="4">
    <source>
        <dbReference type="ARBA" id="ARBA00005225"/>
    </source>
</evidence>
<dbReference type="GO" id="GO:0015937">
    <property type="term" value="P:coenzyme A biosynthetic process"/>
    <property type="evidence" value="ECO:0007669"/>
    <property type="project" value="UniProtKB-UniRule"/>
</dbReference>
<feature type="binding site" evidence="16">
    <location>
        <begin position="96"/>
        <end position="99"/>
    </location>
    <ligand>
        <name>substrate</name>
    </ligand>
</feature>
<evidence type="ECO:0000256" key="16">
    <source>
        <dbReference type="HAMAP-Rule" id="MF_01274"/>
    </source>
</evidence>
<dbReference type="Proteomes" id="UP001320326">
    <property type="component" value="Chromosome"/>
</dbReference>
<comment type="caution">
    <text evidence="16">Lacks conserved residue(s) required for the propagation of feature annotation.</text>
</comment>
<dbReference type="GO" id="GO:0005737">
    <property type="term" value="C:cytoplasm"/>
    <property type="evidence" value="ECO:0007669"/>
    <property type="project" value="UniProtKB-SubCell"/>
</dbReference>
<dbReference type="EC" id="2.7.1.33" evidence="6 16"/>
<evidence type="ECO:0000256" key="1">
    <source>
        <dbReference type="ARBA" id="ARBA00001206"/>
    </source>
</evidence>
<dbReference type="SUPFAM" id="SSF53067">
    <property type="entry name" value="Actin-like ATPase domain"/>
    <property type="match status" value="2"/>
</dbReference>
<evidence type="ECO:0000256" key="2">
    <source>
        <dbReference type="ARBA" id="ARBA00001958"/>
    </source>
</evidence>
<feature type="binding site" evidence="16">
    <location>
        <position position="89"/>
    </location>
    <ligand>
        <name>substrate</name>
    </ligand>
</feature>
<evidence type="ECO:0000256" key="10">
    <source>
        <dbReference type="ARBA" id="ARBA00022777"/>
    </source>
</evidence>
<evidence type="ECO:0000256" key="12">
    <source>
        <dbReference type="ARBA" id="ARBA00022958"/>
    </source>
</evidence>
<evidence type="ECO:0000256" key="13">
    <source>
        <dbReference type="ARBA" id="ARBA00022993"/>
    </source>
</evidence>
<evidence type="ECO:0000256" key="14">
    <source>
        <dbReference type="ARBA" id="ARBA00038036"/>
    </source>
</evidence>
<dbReference type="Gene3D" id="3.30.420.40">
    <property type="match status" value="2"/>
</dbReference>
<reference evidence="17 18" key="1">
    <citation type="journal article" date="2022" name="Int. J. Syst. Evol. Microbiol.">
        <title>&lt;i&gt;Sideroxyarcus emersonii&lt;/i&gt; gen. nov. sp. nov., a neutrophilic, microaerobic iron- and thiosulfate-oxidizing bacterium isolated from iron-rich wetland sediment.</title>
        <authorList>
            <person name="Kato S."/>
            <person name="Itoh T."/>
            <person name="Iino T."/>
            <person name="Ohkuma M."/>
        </authorList>
    </citation>
    <scope>NUCLEOTIDE SEQUENCE [LARGE SCALE GENOMIC DNA]</scope>
    <source>
        <strain evidence="17 18">MIZ01</strain>
    </source>
</reference>
<organism evidence="17 18">
    <name type="scientific">Sideroxyarcus emersonii</name>
    <dbReference type="NCBI Taxonomy" id="2764705"/>
    <lineage>
        <taxon>Bacteria</taxon>
        <taxon>Pseudomonadati</taxon>
        <taxon>Pseudomonadota</taxon>
        <taxon>Betaproteobacteria</taxon>
        <taxon>Nitrosomonadales</taxon>
        <taxon>Gallionellaceae</taxon>
        <taxon>Sideroxyarcus</taxon>
    </lineage>
</organism>
<dbReference type="InterPro" id="IPR004619">
    <property type="entry name" value="Type_III_PanK"/>
</dbReference>
<keyword evidence="13 16" id="KW-0173">Coenzyme A biosynthesis</keyword>
<comment type="subunit">
    <text evidence="5 16">Homodimer.</text>
</comment>
<dbReference type="AlphaFoldDB" id="A0AAN2BXY4"/>
<dbReference type="KEGG" id="seme:MIZ01_0352"/>
<keyword evidence="18" id="KW-1185">Reference proteome</keyword>
<accession>A0AAN2BXY4</accession>
<evidence type="ECO:0000313" key="17">
    <source>
        <dbReference type="EMBL" id="BCK86589.1"/>
    </source>
</evidence>
<comment type="pathway">
    <text evidence="4 16">Cofactor biosynthesis; coenzyme A biosynthesis; CoA from (R)-pantothenate: step 1/5.</text>
</comment>
<feature type="binding site" evidence="16">
    <location>
        <begin position="5"/>
        <end position="12"/>
    </location>
    <ligand>
        <name>ATP</name>
        <dbReference type="ChEBI" id="CHEBI:30616"/>
    </ligand>
</feature>
<comment type="similarity">
    <text evidence="14 16">Belongs to the type III pantothenate kinase family.</text>
</comment>
<comment type="catalytic activity">
    <reaction evidence="1 16">
        <text>(R)-pantothenate + ATP = (R)-4'-phosphopantothenate + ADP + H(+)</text>
        <dbReference type="Rhea" id="RHEA:16373"/>
        <dbReference type="ChEBI" id="CHEBI:10986"/>
        <dbReference type="ChEBI" id="CHEBI:15378"/>
        <dbReference type="ChEBI" id="CHEBI:29032"/>
        <dbReference type="ChEBI" id="CHEBI:30616"/>
        <dbReference type="ChEBI" id="CHEBI:456216"/>
        <dbReference type="EC" id="2.7.1.33"/>
    </reaction>
</comment>
<name>A0AAN2BXY4_9PROT</name>
<evidence type="ECO:0000256" key="7">
    <source>
        <dbReference type="ARBA" id="ARBA00022490"/>
    </source>
</evidence>
<evidence type="ECO:0000256" key="15">
    <source>
        <dbReference type="ARBA" id="ARBA00040883"/>
    </source>
</evidence>
<evidence type="ECO:0000256" key="8">
    <source>
        <dbReference type="ARBA" id="ARBA00022679"/>
    </source>
</evidence>
<dbReference type="NCBIfam" id="TIGR00671">
    <property type="entry name" value="baf"/>
    <property type="match status" value="1"/>
</dbReference>
<evidence type="ECO:0000256" key="5">
    <source>
        <dbReference type="ARBA" id="ARBA00011738"/>
    </source>
</evidence>
<comment type="subcellular location">
    <subcellularLocation>
        <location evidence="3 16">Cytoplasm</location>
    </subcellularLocation>
</comment>
<dbReference type="Pfam" id="PF03309">
    <property type="entry name" value="Pan_kinase"/>
    <property type="match status" value="1"/>
</dbReference>
<keyword evidence="9 16" id="KW-0547">Nucleotide-binding</keyword>
<dbReference type="GO" id="GO:0004594">
    <property type="term" value="F:pantothenate kinase activity"/>
    <property type="evidence" value="ECO:0007669"/>
    <property type="project" value="UniProtKB-UniRule"/>
</dbReference>
<evidence type="ECO:0000256" key="11">
    <source>
        <dbReference type="ARBA" id="ARBA00022840"/>
    </source>
</evidence>
<comment type="cofactor">
    <cofactor evidence="2">
        <name>K(+)</name>
        <dbReference type="ChEBI" id="CHEBI:29103"/>
    </cofactor>
</comment>
<gene>
    <name evidence="16" type="primary">coaX</name>
    <name evidence="17" type="ORF">MIZ01_0352</name>
</gene>
<feature type="active site" description="Proton acceptor" evidence="16">
    <location>
        <position position="98"/>
    </location>
</feature>
<evidence type="ECO:0000256" key="6">
    <source>
        <dbReference type="ARBA" id="ARBA00012102"/>
    </source>
</evidence>
<evidence type="ECO:0000256" key="9">
    <source>
        <dbReference type="ARBA" id="ARBA00022741"/>
    </source>
</evidence>
<dbReference type="GO" id="GO:0005524">
    <property type="term" value="F:ATP binding"/>
    <property type="evidence" value="ECO:0007669"/>
    <property type="project" value="UniProtKB-UniRule"/>
</dbReference>
<evidence type="ECO:0000313" key="18">
    <source>
        <dbReference type="Proteomes" id="UP001320326"/>
    </source>
</evidence>
<proteinExistence type="inferred from homology"/>
<keyword evidence="8 16" id="KW-0808">Transferase</keyword>
<dbReference type="EMBL" id="AP023423">
    <property type="protein sequence ID" value="BCK86589.1"/>
    <property type="molecule type" value="Genomic_DNA"/>
</dbReference>
<feature type="binding site" evidence="16">
    <location>
        <position position="171"/>
    </location>
    <ligand>
        <name>substrate</name>
    </ligand>
</feature>
<keyword evidence="11 16" id="KW-0067">ATP-binding</keyword>
<keyword evidence="10 16" id="KW-0418">Kinase</keyword>
<dbReference type="PANTHER" id="PTHR34265">
    <property type="entry name" value="TYPE III PANTOTHENATE KINASE"/>
    <property type="match status" value="1"/>
</dbReference>
<comment type="cofactor">
    <cofactor evidence="16">
        <name>NH4(+)</name>
        <dbReference type="ChEBI" id="CHEBI:28938"/>
    </cofactor>
    <cofactor evidence="16">
        <name>K(+)</name>
        <dbReference type="ChEBI" id="CHEBI:29103"/>
    </cofactor>
    <text evidence="16">A monovalent cation. Ammonium or potassium.</text>
</comment>
<comment type="function">
    <text evidence="16">Catalyzes the phosphorylation of pantothenate (Pan), the first step in CoA biosynthesis.</text>
</comment>
<sequence>MLLLDVGNSRCKWALVRDGKWLHQGVVGNTEWVVLQHAFAALPTPARVLASNVAGEAMAQCIRTVCNRWTCPVEFVTARAGQCGVRNGYEQPERLGSDRWAALIAARHHMQDACLVVNCGTATTIDALSAQGEFLGGLILPGVSLMQRSLATNTAQLAAEQGMLQDFPRNTADAIHSGMLRATLGAVRHQFGLLQARGGPVRCLLGGGAADVVQPHLGLPAERMDNLVLQGLQIIGETEA</sequence>
<keyword evidence="12 16" id="KW-0630">Potassium</keyword>
<keyword evidence="7 16" id="KW-0963">Cytoplasm</keyword>
<dbReference type="InterPro" id="IPR043129">
    <property type="entry name" value="ATPase_NBD"/>
</dbReference>
<protein>
    <recommendedName>
        <fullName evidence="15 16">Type III pantothenate kinase</fullName>
        <ecNumber evidence="6 16">2.7.1.33</ecNumber>
    </recommendedName>
    <alternativeName>
        <fullName evidence="16">PanK-III</fullName>
    </alternativeName>
    <alternativeName>
        <fullName evidence="16">Pantothenic acid kinase</fullName>
    </alternativeName>
</protein>
<dbReference type="RefSeq" id="WP_237247762.1">
    <property type="nucleotide sequence ID" value="NZ_AP023423.1"/>
</dbReference>